<comment type="subcellular location">
    <subcellularLocation>
        <location evidence="1">Cell membrane</location>
        <topology evidence="1">Multi-pass membrane protein</topology>
    </subcellularLocation>
</comment>
<feature type="transmembrane region" description="Helical" evidence="6">
    <location>
        <begin position="779"/>
        <end position="798"/>
    </location>
</feature>
<feature type="transmembrane region" description="Helical" evidence="6">
    <location>
        <begin position="692"/>
        <end position="716"/>
    </location>
</feature>
<keyword evidence="3 6" id="KW-0812">Transmembrane</keyword>
<evidence type="ECO:0000313" key="10">
    <source>
        <dbReference type="Proteomes" id="UP000613030"/>
    </source>
</evidence>
<evidence type="ECO:0000313" key="9">
    <source>
        <dbReference type="EMBL" id="MBL0743355.1"/>
    </source>
</evidence>
<evidence type="ECO:0000256" key="5">
    <source>
        <dbReference type="ARBA" id="ARBA00023136"/>
    </source>
</evidence>
<evidence type="ECO:0000256" key="3">
    <source>
        <dbReference type="ARBA" id="ARBA00022692"/>
    </source>
</evidence>
<feature type="domain" description="ABC3 transporter permease C-terminal" evidence="7">
    <location>
        <begin position="695"/>
        <end position="808"/>
    </location>
</feature>
<dbReference type="EMBL" id="JAERRB010000006">
    <property type="protein sequence ID" value="MBL0743355.1"/>
    <property type="molecule type" value="Genomic_DNA"/>
</dbReference>
<dbReference type="Proteomes" id="UP000613030">
    <property type="component" value="Unassembled WGS sequence"/>
</dbReference>
<dbReference type="Pfam" id="PF02687">
    <property type="entry name" value="FtsX"/>
    <property type="match status" value="2"/>
</dbReference>
<accession>A0ABS1KV84</accession>
<keyword evidence="10" id="KW-1185">Reference proteome</keyword>
<feature type="domain" description="MacB-like periplasmic core" evidence="8">
    <location>
        <begin position="449"/>
        <end position="656"/>
    </location>
</feature>
<dbReference type="InterPro" id="IPR025857">
    <property type="entry name" value="MacB_PCD"/>
</dbReference>
<comment type="caution">
    <text evidence="9">The sequence shown here is derived from an EMBL/GenBank/DDBJ whole genome shotgun (WGS) entry which is preliminary data.</text>
</comment>
<evidence type="ECO:0000259" key="7">
    <source>
        <dbReference type="Pfam" id="PF02687"/>
    </source>
</evidence>
<dbReference type="Pfam" id="PF12704">
    <property type="entry name" value="MacB_PCD"/>
    <property type="match status" value="2"/>
</dbReference>
<protein>
    <submittedName>
        <fullName evidence="9">ABC transporter permease</fullName>
    </submittedName>
</protein>
<evidence type="ECO:0000256" key="1">
    <source>
        <dbReference type="ARBA" id="ARBA00004651"/>
    </source>
</evidence>
<evidence type="ECO:0000259" key="8">
    <source>
        <dbReference type="Pfam" id="PF12704"/>
    </source>
</evidence>
<dbReference type="PANTHER" id="PTHR30572">
    <property type="entry name" value="MEMBRANE COMPONENT OF TRANSPORTER-RELATED"/>
    <property type="match status" value="1"/>
</dbReference>
<evidence type="ECO:0000256" key="4">
    <source>
        <dbReference type="ARBA" id="ARBA00022989"/>
    </source>
</evidence>
<name>A0ABS1KV84_9BACT</name>
<keyword evidence="5 6" id="KW-0472">Membrane</keyword>
<evidence type="ECO:0000256" key="6">
    <source>
        <dbReference type="SAM" id="Phobius"/>
    </source>
</evidence>
<organism evidence="9 10">
    <name type="scientific">Chryseolinea lacunae</name>
    <dbReference type="NCBI Taxonomy" id="2801331"/>
    <lineage>
        <taxon>Bacteria</taxon>
        <taxon>Pseudomonadati</taxon>
        <taxon>Bacteroidota</taxon>
        <taxon>Cytophagia</taxon>
        <taxon>Cytophagales</taxon>
        <taxon>Fulvivirgaceae</taxon>
        <taxon>Chryseolinea</taxon>
    </lineage>
</organism>
<evidence type="ECO:0000256" key="2">
    <source>
        <dbReference type="ARBA" id="ARBA00022475"/>
    </source>
</evidence>
<feature type="transmembrane region" description="Helical" evidence="6">
    <location>
        <begin position="347"/>
        <end position="372"/>
    </location>
</feature>
<keyword evidence="2" id="KW-1003">Cell membrane</keyword>
<feature type="transmembrane region" description="Helical" evidence="6">
    <location>
        <begin position="392"/>
        <end position="416"/>
    </location>
</feature>
<dbReference type="InterPro" id="IPR050250">
    <property type="entry name" value="Macrolide_Exporter_MacB"/>
</dbReference>
<feature type="transmembrane region" description="Helical" evidence="6">
    <location>
        <begin position="437"/>
        <end position="460"/>
    </location>
</feature>
<feature type="domain" description="MacB-like periplasmic core" evidence="8">
    <location>
        <begin position="20"/>
        <end position="241"/>
    </location>
</feature>
<reference evidence="9 10" key="1">
    <citation type="submission" date="2021-01" db="EMBL/GenBank/DDBJ databases">
        <title>Chryseolinea sp. Jin1 Genome sequencing and assembly.</title>
        <authorList>
            <person name="Kim I."/>
        </authorList>
    </citation>
    <scope>NUCLEOTIDE SEQUENCE [LARGE SCALE GENOMIC DNA]</scope>
    <source>
        <strain evidence="9 10">Jin1</strain>
    </source>
</reference>
<feature type="transmembrane region" description="Helical" evidence="6">
    <location>
        <begin position="300"/>
        <end position="322"/>
    </location>
</feature>
<dbReference type="PANTHER" id="PTHR30572:SF18">
    <property type="entry name" value="ABC-TYPE MACROLIDE FAMILY EXPORT SYSTEM PERMEASE COMPONENT 2"/>
    <property type="match status" value="1"/>
</dbReference>
<feature type="domain" description="ABC3 transporter permease C-terminal" evidence="7">
    <location>
        <begin position="306"/>
        <end position="421"/>
    </location>
</feature>
<sequence length="815" mass="90278">MIRNYIKVAIRSLIKQKVYTLINVLGLSVGIASCVLITMFVAEEFSYDKFLANVDRIYKVALERKYPNHATNYAIIPHSYADVMGRDFAEVEDVVKVSGPINNVAVNYTDAHNEVKQFEENFLMAADSNFFSFFSLNLVKGDAKKVLTKPTDIVLTEETARRYFGTEEPVGKTLKIFNQDFNITGICENLPDNSHFKFDFLSKWDDQFFGNGVKVNFTTFSAHVYLKLKPGADATALVAKFPKMVDTYAAAQIEQDLGKSWADYKREGNGYRYYLQPLTSIHLDPTNQEAKMRPGGNRNYVYFLICIASLILVIACINFMNLATARSAERAREVGVRKTMGSLKGQLIYQFLIESILLSVFATCLAVGFTQLALPSFNNLAGKHLSFPVTPLMIGSLALIALLVGFLAGSYPAFALSSINPIVVMKGKFTNSAKGTWLRNGLVIFQFFISIVLIVGTLTVSKQMTFMQSKSLGYDKEQVLVVDRAFALTTKVQTYIDEMKRVPGVVDAAASFSLLGRQGDFFGAQFTPEGSSEILTTKSMAIDDDFAKTIGFEFVEGRGYSKETNDSLSIVLNETAVKTMGLTDPVGKKLTQVVRRREGNVEVAYTIIGIIKDFNFQSLRDPITPLTIQSIESFGGGAGYVMVRLNGKEATRIVEAAEAKWKELVPAQSFKYLFLDQDLNAQYAAERQAGEVFAVFSGLAIIIACVGLFGLAAYTANLRTKEIGVRKVMGASVFSVVVLLSKDFTKLILVAFVLSVPVSWFIMDRWLEGFAYRIEMGVGVFLLAGFTATLISWITVSYQSIRAAIVNPIKSLRSE</sequence>
<dbReference type="RefSeq" id="WP_202012624.1">
    <property type="nucleotide sequence ID" value="NZ_JAERRB010000006.1"/>
</dbReference>
<feature type="transmembrane region" description="Helical" evidence="6">
    <location>
        <begin position="21"/>
        <end position="42"/>
    </location>
</feature>
<dbReference type="PROSITE" id="PS51257">
    <property type="entry name" value="PROKAR_LIPOPROTEIN"/>
    <property type="match status" value="1"/>
</dbReference>
<keyword evidence="4 6" id="KW-1133">Transmembrane helix</keyword>
<proteinExistence type="predicted"/>
<dbReference type="InterPro" id="IPR003838">
    <property type="entry name" value="ABC3_permease_C"/>
</dbReference>
<gene>
    <name evidence="9" type="ORF">JI741_19135</name>
</gene>